<reference evidence="1 2" key="1">
    <citation type="journal article" date="2019" name="Sci. Rep.">
        <title>Orb-weaving spider Araneus ventricosus genome elucidates the spidroin gene catalogue.</title>
        <authorList>
            <person name="Kono N."/>
            <person name="Nakamura H."/>
            <person name="Ohtoshi R."/>
            <person name="Moran D.A.P."/>
            <person name="Shinohara A."/>
            <person name="Yoshida Y."/>
            <person name="Fujiwara M."/>
            <person name="Mori M."/>
            <person name="Tomita M."/>
            <person name="Arakawa K."/>
        </authorList>
    </citation>
    <scope>NUCLEOTIDE SEQUENCE [LARGE SCALE GENOMIC DNA]</scope>
</reference>
<name>A0A4Y2HZ85_ARAVE</name>
<dbReference type="EMBL" id="BGPR01002261">
    <property type="protein sequence ID" value="GBM70618.1"/>
    <property type="molecule type" value="Genomic_DNA"/>
</dbReference>
<dbReference type="AlphaFoldDB" id="A0A4Y2HZ85"/>
<keyword evidence="2" id="KW-1185">Reference proteome</keyword>
<gene>
    <name evidence="1" type="ORF">AVEN_180294_1</name>
</gene>
<comment type="caution">
    <text evidence="1">The sequence shown here is derived from an EMBL/GenBank/DDBJ whole genome shotgun (WGS) entry which is preliminary data.</text>
</comment>
<protein>
    <submittedName>
        <fullName evidence="1">Uncharacterized protein</fullName>
    </submittedName>
</protein>
<evidence type="ECO:0000313" key="1">
    <source>
        <dbReference type="EMBL" id="GBM70618.1"/>
    </source>
</evidence>
<evidence type="ECO:0000313" key="2">
    <source>
        <dbReference type="Proteomes" id="UP000499080"/>
    </source>
</evidence>
<dbReference type="Proteomes" id="UP000499080">
    <property type="component" value="Unassembled WGS sequence"/>
</dbReference>
<organism evidence="1 2">
    <name type="scientific">Araneus ventricosus</name>
    <name type="common">Orbweaver spider</name>
    <name type="synonym">Epeira ventricosa</name>
    <dbReference type="NCBI Taxonomy" id="182803"/>
    <lineage>
        <taxon>Eukaryota</taxon>
        <taxon>Metazoa</taxon>
        <taxon>Ecdysozoa</taxon>
        <taxon>Arthropoda</taxon>
        <taxon>Chelicerata</taxon>
        <taxon>Arachnida</taxon>
        <taxon>Araneae</taxon>
        <taxon>Araneomorphae</taxon>
        <taxon>Entelegynae</taxon>
        <taxon>Araneoidea</taxon>
        <taxon>Araneidae</taxon>
        <taxon>Araneus</taxon>
    </lineage>
</organism>
<proteinExistence type="predicted"/>
<sequence length="79" mass="8707">MKASGPEAETLPPDHRCPYNPLTTNPAVIGHDTSILVGRISAGCFSEREEMEVARMVIKGSLGEEIRVQRLAIHIFQHP</sequence>
<accession>A0A4Y2HZ85</accession>